<evidence type="ECO:0000256" key="1">
    <source>
        <dbReference type="ARBA" id="ARBA00022729"/>
    </source>
</evidence>
<evidence type="ECO:0000313" key="6">
    <source>
        <dbReference type="Proteomes" id="UP000187941"/>
    </source>
</evidence>
<dbReference type="KEGG" id="smon:AWR27_16180"/>
<name>A0A1P9WZD1_9BACT</name>
<sequence length="715" mass="78224">MKPIQLILLLLSGTSLAQTPAAYWSFDQIKQAETVKPLTRKGLKAPEVYRNYALTESVTRGQGQILGAFHKSVPGVVGNALQLDGNTSFVEATPVSVSGDFSVGAWIALGAYPTHWCPVADQNVASGKGFFLGIDALGHAGFRAFVGGPTGRGKWVEMQGTDRIPLRQWTHVQGVFSPTEGLTLYVNGKSAGSAKTTDDFEPATNVPLLIGKSSTRQKPAGTVRPNATAEVNTFFDGLIDELMIYDNALTASEVAGYVQKTATTAPPALPARSLPLAGASTGQKFGAIYTTLPYYEAWDKLWPVNGQADVVVQFDNSPAKLNAARFVFWRGTSYIPHWVTENGIWYNNEFLETWSAKGSHEPMSDKRCQFSHVRVLESSDARAVIHWRYALIDNWNEQARVDSLTGFGEWADEVYTIYPDGIGTRTITLHSSQPQSAHEWHEGIVVMGPGQRPEQVLQPGALTLANMKGETHTYSWQNGIPPEAGKDGYITLPAGANIHVVNTNSTLKPFTIIAPTANPIWDIYHGELRREVSMFPWWNHWPAAQKASDGRYAMDADYASHSSLSHANWDAYAQTENSMTKVMLHGLTAGKPADWVTLARSWSSPARLTLSTPTGFSGGDYDPTERAWQIQSRGQPASLKFTLAGSETTPIDNPAFVVKNWGNRPVSLTLDGKPVPRGKAFRYGFRDGLNGTDLIVWLEKKATQRLSVMLIAGKN</sequence>
<evidence type="ECO:0000256" key="2">
    <source>
        <dbReference type="ARBA" id="ARBA00023157"/>
    </source>
</evidence>
<reference evidence="5 6" key="1">
    <citation type="submission" date="2016-01" db="EMBL/GenBank/DDBJ databases">
        <authorList>
            <person name="Oliw E.H."/>
        </authorList>
    </citation>
    <scope>NUCLEOTIDE SEQUENCE [LARGE SCALE GENOMIC DNA]</scope>
    <source>
        <strain evidence="5 6">DY10</strain>
    </source>
</reference>
<gene>
    <name evidence="5" type="ORF">AWR27_16180</name>
</gene>
<feature type="domain" description="LamG-like jellyroll fold" evidence="4">
    <location>
        <begin position="99"/>
        <end position="252"/>
    </location>
</feature>
<keyword evidence="2" id="KW-1015">Disulfide bond</keyword>
<dbReference type="EMBL" id="CP014263">
    <property type="protein sequence ID" value="AQG80723.1"/>
    <property type="molecule type" value="Genomic_DNA"/>
</dbReference>
<dbReference type="OrthoDB" id="9768966at2"/>
<evidence type="ECO:0000256" key="3">
    <source>
        <dbReference type="SAM" id="SignalP"/>
    </source>
</evidence>
<dbReference type="Proteomes" id="UP000187941">
    <property type="component" value="Chromosome"/>
</dbReference>
<dbReference type="InterPro" id="IPR013320">
    <property type="entry name" value="ConA-like_dom_sf"/>
</dbReference>
<dbReference type="GO" id="GO:0004553">
    <property type="term" value="F:hydrolase activity, hydrolyzing O-glycosyl compounds"/>
    <property type="evidence" value="ECO:0007669"/>
    <property type="project" value="UniProtKB-ARBA"/>
</dbReference>
<protein>
    <recommendedName>
        <fullName evidence="4">LamG-like jellyroll fold domain-containing protein</fullName>
    </recommendedName>
</protein>
<feature type="chain" id="PRO_5010371650" description="LamG-like jellyroll fold domain-containing protein" evidence="3">
    <location>
        <begin position="18"/>
        <end position="715"/>
    </location>
</feature>
<accession>A0A1P9WZD1</accession>
<keyword evidence="6" id="KW-1185">Reference proteome</keyword>
<dbReference type="GO" id="GO:0005975">
    <property type="term" value="P:carbohydrate metabolic process"/>
    <property type="evidence" value="ECO:0007669"/>
    <property type="project" value="UniProtKB-ARBA"/>
</dbReference>
<dbReference type="InterPro" id="IPR006558">
    <property type="entry name" value="LamG-like"/>
</dbReference>
<feature type="signal peptide" evidence="3">
    <location>
        <begin position="1"/>
        <end position="17"/>
    </location>
</feature>
<evidence type="ECO:0000313" key="5">
    <source>
        <dbReference type="EMBL" id="AQG80723.1"/>
    </source>
</evidence>
<dbReference type="Pfam" id="PF13385">
    <property type="entry name" value="Laminin_G_3"/>
    <property type="match status" value="1"/>
</dbReference>
<dbReference type="AlphaFoldDB" id="A0A1P9WZD1"/>
<organism evidence="5 6">
    <name type="scientific">Spirosoma montaniterrae</name>
    <dbReference type="NCBI Taxonomy" id="1178516"/>
    <lineage>
        <taxon>Bacteria</taxon>
        <taxon>Pseudomonadati</taxon>
        <taxon>Bacteroidota</taxon>
        <taxon>Cytophagia</taxon>
        <taxon>Cytophagales</taxon>
        <taxon>Cytophagaceae</taxon>
        <taxon>Spirosoma</taxon>
    </lineage>
</organism>
<dbReference type="Gene3D" id="2.60.120.200">
    <property type="match status" value="1"/>
</dbReference>
<evidence type="ECO:0000259" key="4">
    <source>
        <dbReference type="SMART" id="SM00560"/>
    </source>
</evidence>
<dbReference type="RefSeq" id="WP_077132154.1">
    <property type="nucleotide sequence ID" value="NZ_CP014263.1"/>
</dbReference>
<proteinExistence type="predicted"/>
<keyword evidence="1 3" id="KW-0732">Signal</keyword>
<dbReference type="SUPFAM" id="SSF49899">
    <property type="entry name" value="Concanavalin A-like lectins/glucanases"/>
    <property type="match status" value="1"/>
</dbReference>
<dbReference type="SMART" id="SM00560">
    <property type="entry name" value="LamGL"/>
    <property type="match status" value="1"/>
</dbReference>